<dbReference type="InterPro" id="IPR032710">
    <property type="entry name" value="NTF2-like_dom_sf"/>
</dbReference>
<dbReference type="SUPFAM" id="SSF54427">
    <property type="entry name" value="NTF2-like"/>
    <property type="match status" value="1"/>
</dbReference>
<dbReference type="Proteomes" id="UP001246372">
    <property type="component" value="Unassembled WGS sequence"/>
</dbReference>
<dbReference type="PROSITE" id="PS51257">
    <property type="entry name" value="PROKAR_LIPOPROTEIN"/>
    <property type="match status" value="1"/>
</dbReference>
<evidence type="ECO:0000259" key="2">
    <source>
        <dbReference type="Pfam" id="PF13474"/>
    </source>
</evidence>
<protein>
    <submittedName>
        <fullName evidence="3">SgcJ/EcaC family oxidoreductase</fullName>
    </submittedName>
</protein>
<dbReference type="Pfam" id="PF13474">
    <property type="entry name" value="SnoaL_3"/>
    <property type="match status" value="1"/>
</dbReference>
<dbReference type="InterPro" id="IPR037401">
    <property type="entry name" value="SnoaL-like"/>
</dbReference>
<reference evidence="3" key="1">
    <citation type="submission" date="2023-09" db="EMBL/GenBank/DDBJ databases">
        <title>Paucibacter sp. APW11 Genome sequencing and assembly.</title>
        <authorList>
            <person name="Kim I."/>
        </authorList>
    </citation>
    <scope>NUCLEOTIDE SEQUENCE</scope>
    <source>
        <strain evidence="3">APW11</strain>
    </source>
</reference>
<proteinExistence type="predicted"/>
<accession>A0ABU3PDP3</accession>
<evidence type="ECO:0000256" key="1">
    <source>
        <dbReference type="SAM" id="SignalP"/>
    </source>
</evidence>
<keyword evidence="4" id="KW-1185">Reference proteome</keyword>
<feature type="chain" id="PRO_5047455108" evidence="1">
    <location>
        <begin position="22"/>
        <end position="148"/>
    </location>
</feature>
<feature type="signal peptide" evidence="1">
    <location>
        <begin position="1"/>
        <end position="21"/>
    </location>
</feature>
<dbReference type="NCBIfam" id="TIGR02246">
    <property type="entry name" value="SgcJ/EcaC family oxidoreductase"/>
    <property type="match status" value="1"/>
</dbReference>
<comment type="caution">
    <text evidence="3">The sequence shown here is derived from an EMBL/GenBank/DDBJ whole genome shotgun (WGS) entry which is preliminary data.</text>
</comment>
<dbReference type="Gene3D" id="3.10.450.50">
    <property type="match status" value="1"/>
</dbReference>
<keyword evidence="1" id="KW-0732">Signal</keyword>
<gene>
    <name evidence="3" type="ORF">RQP53_15655</name>
</gene>
<dbReference type="RefSeq" id="WP_315651543.1">
    <property type="nucleotide sequence ID" value="NZ_JAVXZY010000006.1"/>
</dbReference>
<evidence type="ECO:0000313" key="3">
    <source>
        <dbReference type="EMBL" id="MDT9000711.1"/>
    </source>
</evidence>
<evidence type="ECO:0000313" key="4">
    <source>
        <dbReference type="Proteomes" id="UP001246372"/>
    </source>
</evidence>
<name>A0ABU3PDP3_9BURK</name>
<dbReference type="InterPro" id="IPR011944">
    <property type="entry name" value="Steroid_delta5-4_isomerase"/>
</dbReference>
<organism evidence="3 4">
    <name type="scientific">Roseateles aquae</name>
    <dbReference type="NCBI Taxonomy" id="3077235"/>
    <lineage>
        <taxon>Bacteria</taxon>
        <taxon>Pseudomonadati</taxon>
        <taxon>Pseudomonadota</taxon>
        <taxon>Betaproteobacteria</taxon>
        <taxon>Burkholderiales</taxon>
        <taxon>Sphaerotilaceae</taxon>
        <taxon>Roseateles</taxon>
    </lineage>
</organism>
<dbReference type="EMBL" id="JAVXZY010000006">
    <property type="protein sequence ID" value="MDT9000711.1"/>
    <property type="molecule type" value="Genomic_DNA"/>
</dbReference>
<sequence length="148" mass="15461">MKLRPPPLVLAALMACSTAFATPCDRAATESLLARIDAAWQARDSQAMAALYAPQASLAINAGAIKAQGREAVRKTFHALFAEIEAGNVHQLSLRLISEHGAVCVVDAVAAVGVPGDQQRFVGTYVLAEQAAPSAGLQILAARATEIR</sequence>
<feature type="domain" description="SnoaL-like" evidence="2">
    <location>
        <begin position="31"/>
        <end position="129"/>
    </location>
</feature>